<protein>
    <submittedName>
        <fullName evidence="2">Uncharacterized protein</fullName>
    </submittedName>
</protein>
<feature type="region of interest" description="Disordered" evidence="1">
    <location>
        <begin position="1"/>
        <end position="20"/>
    </location>
</feature>
<proteinExistence type="predicted"/>
<dbReference type="EMBL" id="KN835136">
    <property type="protein sequence ID" value="KIK48804.1"/>
    <property type="molecule type" value="Genomic_DNA"/>
</dbReference>
<reference evidence="2 3" key="1">
    <citation type="submission" date="2014-04" db="EMBL/GenBank/DDBJ databases">
        <authorList>
            <consortium name="DOE Joint Genome Institute"/>
            <person name="Kuo A."/>
            <person name="Ruytinx J."/>
            <person name="Rineau F."/>
            <person name="Colpaert J."/>
            <person name="Kohler A."/>
            <person name="Nagy L.G."/>
            <person name="Floudas D."/>
            <person name="Copeland A."/>
            <person name="Barry K.W."/>
            <person name="Cichocki N."/>
            <person name="Veneault-Fourrey C."/>
            <person name="LaButti K."/>
            <person name="Lindquist E.A."/>
            <person name="Lipzen A."/>
            <person name="Lundell T."/>
            <person name="Morin E."/>
            <person name="Murat C."/>
            <person name="Sun H."/>
            <person name="Tunlid A."/>
            <person name="Henrissat B."/>
            <person name="Grigoriev I.V."/>
            <person name="Hibbett D.S."/>
            <person name="Martin F."/>
            <person name="Nordberg H.P."/>
            <person name="Cantor M.N."/>
            <person name="Hua S.X."/>
        </authorList>
    </citation>
    <scope>NUCLEOTIDE SEQUENCE [LARGE SCALE GENOMIC DNA]</scope>
    <source>
        <strain evidence="2 3">UH-Slu-Lm8-n1</strain>
    </source>
</reference>
<reference evidence="3" key="2">
    <citation type="submission" date="2015-01" db="EMBL/GenBank/DDBJ databases">
        <title>Evolutionary Origins and Diversification of the Mycorrhizal Mutualists.</title>
        <authorList>
            <consortium name="DOE Joint Genome Institute"/>
            <consortium name="Mycorrhizal Genomics Consortium"/>
            <person name="Kohler A."/>
            <person name="Kuo A."/>
            <person name="Nagy L.G."/>
            <person name="Floudas D."/>
            <person name="Copeland A."/>
            <person name="Barry K.W."/>
            <person name="Cichocki N."/>
            <person name="Veneault-Fourrey C."/>
            <person name="LaButti K."/>
            <person name="Lindquist E.A."/>
            <person name="Lipzen A."/>
            <person name="Lundell T."/>
            <person name="Morin E."/>
            <person name="Murat C."/>
            <person name="Riley R."/>
            <person name="Ohm R."/>
            <person name="Sun H."/>
            <person name="Tunlid A."/>
            <person name="Henrissat B."/>
            <person name="Grigoriev I.V."/>
            <person name="Hibbett D.S."/>
            <person name="Martin F."/>
        </authorList>
    </citation>
    <scope>NUCLEOTIDE SEQUENCE [LARGE SCALE GENOMIC DNA]</scope>
    <source>
        <strain evidence="3">UH-Slu-Lm8-n1</strain>
    </source>
</reference>
<dbReference type="AlphaFoldDB" id="A0A0D0BGK4"/>
<evidence type="ECO:0000256" key="1">
    <source>
        <dbReference type="SAM" id="MobiDB-lite"/>
    </source>
</evidence>
<name>A0A0D0BGK4_9AGAM</name>
<keyword evidence="3" id="KW-1185">Reference proteome</keyword>
<dbReference type="Proteomes" id="UP000054485">
    <property type="component" value="Unassembled WGS sequence"/>
</dbReference>
<organism evidence="2 3">
    <name type="scientific">Suillus luteus UH-Slu-Lm8-n1</name>
    <dbReference type="NCBI Taxonomy" id="930992"/>
    <lineage>
        <taxon>Eukaryota</taxon>
        <taxon>Fungi</taxon>
        <taxon>Dikarya</taxon>
        <taxon>Basidiomycota</taxon>
        <taxon>Agaricomycotina</taxon>
        <taxon>Agaricomycetes</taxon>
        <taxon>Agaricomycetidae</taxon>
        <taxon>Boletales</taxon>
        <taxon>Suillineae</taxon>
        <taxon>Suillaceae</taxon>
        <taxon>Suillus</taxon>
    </lineage>
</organism>
<accession>A0A0D0BGK4</accession>
<sequence length="109" mass="11978">MTPFPEAYPTNPPLAHTKNDPLASITNIMESCPAPTFAGPEDEDEEVDEDGLPWTHTPVLTGQFIPPPTLNEARLALVDLKLTLQPSHSKGGYKDPKLDLLLCSRLEKM</sequence>
<dbReference type="OrthoDB" id="2690476at2759"/>
<evidence type="ECO:0000313" key="2">
    <source>
        <dbReference type="EMBL" id="KIK48804.1"/>
    </source>
</evidence>
<dbReference type="InParanoid" id="A0A0D0BGK4"/>
<evidence type="ECO:0000313" key="3">
    <source>
        <dbReference type="Proteomes" id="UP000054485"/>
    </source>
</evidence>
<gene>
    <name evidence="2" type="ORF">CY34DRAFT_8099</name>
</gene>
<dbReference type="HOGENOM" id="CLU_2185690_0_0_1"/>
<feature type="region of interest" description="Disordered" evidence="1">
    <location>
        <begin position="32"/>
        <end position="55"/>
    </location>
</feature>
<feature type="compositionally biased region" description="Acidic residues" evidence="1">
    <location>
        <begin position="40"/>
        <end position="51"/>
    </location>
</feature>